<keyword evidence="10 12" id="KW-0472">Membrane</keyword>
<protein>
    <recommendedName>
        <fullName evidence="12">Innexin</fullName>
    </recommendedName>
</protein>
<evidence type="ECO:0000256" key="6">
    <source>
        <dbReference type="ARBA" id="ARBA00022868"/>
    </source>
</evidence>
<dbReference type="InterPro" id="IPR000990">
    <property type="entry name" value="Innexin"/>
</dbReference>
<comment type="caution">
    <text evidence="13">The sequence shown here is derived from an EMBL/GenBank/DDBJ whole genome shotgun (WGS) entry which is preliminary data.</text>
</comment>
<comment type="subcellular location">
    <subcellularLocation>
        <location evidence="1">Cell junction</location>
        <location evidence="1">Gap junction</location>
    </subcellularLocation>
    <subcellularLocation>
        <location evidence="2 12">Cell membrane</location>
        <topology evidence="2 12">Multi-pass membrane protein</topology>
    </subcellularLocation>
</comment>
<dbReference type="GO" id="GO:0005886">
    <property type="term" value="C:plasma membrane"/>
    <property type="evidence" value="ECO:0007669"/>
    <property type="project" value="UniProtKB-SubCell"/>
</dbReference>
<dbReference type="GO" id="GO:0007602">
    <property type="term" value="P:phototransduction"/>
    <property type="evidence" value="ECO:0007669"/>
    <property type="project" value="TreeGrafter"/>
</dbReference>
<evidence type="ECO:0000256" key="1">
    <source>
        <dbReference type="ARBA" id="ARBA00004610"/>
    </source>
</evidence>
<keyword evidence="7" id="KW-0965">Cell junction</keyword>
<gene>
    <name evidence="12" type="primary">inx</name>
    <name evidence="13" type="ORF">L9F63_012401</name>
</gene>
<dbReference type="GO" id="GO:0005243">
    <property type="term" value="F:gap junction channel activity"/>
    <property type="evidence" value="ECO:0007669"/>
    <property type="project" value="TreeGrafter"/>
</dbReference>
<dbReference type="Proteomes" id="UP001233999">
    <property type="component" value="Unassembled WGS sequence"/>
</dbReference>
<sequence>MFDLFGNIRVLLKLEKICIDNNIFRLHYKITVIMLVVFSLIVSTKQYFGDPIHCQTDPSIDKDLMNAYCWIHSTFTVTKHFTETAAHPGVGHFVEKEDPVAFNKYYQWVCFVLFFQAMLFSAPRFLWKAWEGRRLKLLSADLGGPLVNENWSSERKKRILDYFGSSDVHINTFYALRFALCEVLNFINVIGQIYFLDEFLDGQFTKYGPSVVAYIESTSPWNRVDPMEKLFPKVTKCTFNKYGPSGSIQMHDAMCILPLNVVNEKIFVFLWFWFVILAILSGLAIVYRAVVCLVPKVRCYLLVATTRFVPKYKVENVVKNRSAGDWFFLYQLGKNLNPVIFRELLLDLSEIEIKNTMKI</sequence>
<feature type="transmembrane region" description="Helical" evidence="12">
    <location>
        <begin position="26"/>
        <end position="43"/>
    </location>
</feature>
<evidence type="ECO:0000256" key="10">
    <source>
        <dbReference type="ARBA" id="ARBA00023136"/>
    </source>
</evidence>
<evidence type="ECO:0000256" key="4">
    <source>
        <dbReference type="ARBA" id="ARBA00022475"/>
    </source>
</evidence>
<proteinExistence type="inferred from homology"/>
<comment type="caution">
    <text evidence="12">Lacks conserved residue(s) required for the propagation of feature annotation.</text>
</comment>
<dbReference type="Pfam" id="PF00876">
    <property type="entry name" value="Innexin"/>
    <property type="match status" value="1"/>
</dbReference>
<keyword evidence="3 12" id="KW-0813">Transport</keyword>
<keyword evidence="5 12" id="KW-0812">Transmembrane</keyword>
<evidence type="ECO:0000256" key="8">
    <source>
        <dbReference type="ARBA" id="ARBA00022989"/>
    </source>
</evidence>
<comment type="similarity">
    <text evidence="12">Belongs to the pannexin family.</text>
</comment>
<evidence type="ECO:0000313" key="13">
    <source>
        <dbReference type="EMBL" id="KAJ9596568.1"/>
    </source>
</evidence>
<evidence type="ECO:0000256" key="3">
    <source>
        <dbReference type="ARBA" id="ARBA00022448"/>
    </source>
</evidence>
<dbReference type="PANTHER" id="PTHR11893:SF43">
    <property type="entry name" value="INNEXIN INX4-RELATED"/>
    <property type="match status" value="1"/>
</dbReference>
<dbReference type="PROSITE" id="PS51013">
    <property type="entry name" value="PANNEXIN"/>
    <property type="match status" value="1"/>
</dbReference>
<keyword evidence="9 12" id="KW-0406">Ion transport</keyword>
<dbReference type="GO" id="GO:0034220">
    <property type="term" value="P:monoatomic ion transmembrane transport"/>
    <property type="evidence" value="ECO:0007669"/>
    <property type="project" value="UniProtKB-KW"/>
</dbReference>
<keyword evidence="6" id="KW-0303">Gap junction</keyword>
<reference evidence="13" key="2">
    <citation type="submission" date="2023-05" db="EMBL/GenBank/DDBJ databases">
        <authorList>
            <person name="Fouks B."/>
        </authorList>
    </citation>
    <scope>NUCLEOTIDE SEQUENCE</scope>
    <source>
        <strain evidence="13">Stay&amp;Tobe</strain>
        <tissue evidence="13">Testes</tissue>
    </source>
</reference>
<dbReference type="GO" id="GO:0005921">
    <property type="term" value="C:gap junction"/>
    <property type="evidence" value="ECO:0007669"/>
    <property type="project" value="UniProtKB-SubCell"/>
</dbReference>
<keyword evidence="4" id="KW-1003">Cell membrane</keyword>
<evidence type="ECO:0000256" key="11">
    <source>
        <dbReference type="ARBA" id="ARBA00023303"/>
    </source>
</evidence>
<feature type="transmembrane region" description="Helical" evidence="12">
    <location>
        <begin position="266"/>
        <end position="290"/>
    </location>
</feature>
<dbReference type="PANTHER" id="PTHR11893">
    <property type="entry name" value="INNEXIN"/>
    <property type="match status" value="1"/>
</dbReference>
<keyword evidence="14" id="KW-1185">Reference proteome</keyword>
<feature type="transmembrane region" description="Helical" evidence="12">
    <location>
        <begin position="105"/>
        <end position="127"/>
    </location>
</feature>
<evidence type="ECO:0000256" key="2">
    <source>
        <dbReference type="ARBA" id="ARBA00004651"/>
    </source>
</evidence>
<keyword evidence="8 12" id="KW-1133">Transmembrane helix</keyword>
<dbReference type="EMBL" id="JASPKZ010001980">
    <property type="protein sequence ID" value="KAJ9596568.1"/>
    <property type="molecule type" value="Genomic_DNA"/>
</dbReference>
<evidence type="ECO:0000256" key="5">
    <source>
        <dbReference type="ARBA" id="ARBA00022692"/>
    </source>
</evidence>
<name>A0AAD8ACI8_DIPPU</name>
<keyword evidence="11 12" id="KW-0407">Ion channel</keyword>
<dbReference type="PRINTS" id="PR01262">
    <property type="entry name" value="INNEXIN"/>
</dbReference>
<evidence type="ECO:0000256" key="12">
    <source>
        <dbReference type="RuleBase" id="RU010713"/>
    </source>
</evidence>
<evidence type="ECO:0000256" key="9">
    <source>
        <dbReference type="ARBA" id="ARBA00023065"/>
    </source>
</evidence>
<organism evidence="13 14">
    <name type="scientific">Diploptera punctata</name>
    <name type="common">Pacific beetle cockroach</name>
    <dbReference type="NCBI Taxonomy" id="6984"/>
    <lineage>
        <taxon>Eukaryota</taxon>
        <taxon>Metazoa</taxon>
        <taxon>Ecdysozoa</taxon>
        <taxon>Arthropoda</taxon>
        <taxon>Hexapoda</taxon>
        <taxon>Insecta</taxon>
        <taxon>Pterygota</taxon>
        <taxon>Neoptera</taxon>
        <taxon>Polyneoptera</taxon>
        <taxon>Dictyoptera</taxon>
        <taxon>Blattodea</taxon>
        <taxon>Blaberoidea</taxon>
        <taxon>Blaberidae</taxon>
        <taxon>Diplopterinae</taxon>
        <taxon>Diploptera</taxon>
    </lineage>
</organism>
<accession>A0AAD8ACI8</accession>
<reference evidence="13" key="1">
    <citation type="journal article" date="2023" name="IScience">
        <title>Live-bearing cockroach genome reveals convergent evolutionary mechanisms linked to viviparity in insects and beyond.</title>
        <authorList>
            <person name="Fouks B."/>
            <person name="Harrison M.C."/>
            <person name="Mikhailova A.A."/>
            <person name="Marchal E."/>
            <person name="English S."/>
            <person name="Carruthers M."/>
            <person name="Jennings E.C."/>
            <person name="Chiamaka E.L."/>
            <person name="Frigard R.A."/>
            <person name="Pippel M."/>
            <person name="Attardo G.M."/>
            <person name="Benoit J.B."/>
            <person name="Bornberg-Bauer E."/>
            <person name="Tobe S.S."/>
        </authorList>
    </citation>
    <scope>NUCLEOTIDE SEQUENCE</scope>
    <source>
        <strain evidence="13">Stay&amp;Tobe</strain>
    </source>
</reference>
<evidence type="ECO:0000256" key="7">
    <source>
        <dbReference type="ARBA" id="ARBA00022949"/>
    </source>
</evidence>
<comment type="function">
    <text evidence="12">Structural component of the gap junctions.</text>
</comment>
<dbReference type="AlphaFoldDB" id="A0AAD8ACI8"/>
<evidence type="ECO:0000313" key="14">
    <source>
        <dbReference type="Proteomes" id="UP001233999"/>
    </source>
</evidence>